<dbReference type="AlphaFoldDB" id="A0AAV5KBS4"/>
<keyword evidence="4" id="KW-1133">Transmembrane helix</keyword>
<keyword evidence="2" id="KW-0812">Transmembrane</keyword>
<sequence>MSIFHLRSLKTLELSSNNFSGPINLSSFQLLKNLSTLDLSFNSLSINEADTDPVSFPQIRTLKLISCNLTRFPNFLKEQSKLNVLDLSENQIDGEIPNWVWNITSLAYLNLSHNFLVNLQEPPTILTSNLSALDLSGNKLQGQIPNPPPVATYLDYSSNSFSYVIPANIGDFLSVLDLSNNFLHGTIPQCLIGMEYLRVLNLRGNNLSGNISDTFSTNCGIRTLDLSRNHLEGKIPGSLANCTRLEVLDLGNNFINDVFPCHLKNKSSLRVLVLRSNHFQGPISCPNDNSSWPMLQIVDLASNNFSGKLPEQHLRTWKPMMNDEDELQHLRFEFLPLNSLYYQDSITVTIKGLELQLTKILTLFTSIDV</sequence>
<dbReference type="EMBL" id="BPVZ01000059">
    <property type="protein sequence ID" value="GKV22044.1"/>
    <property type="molecule type" value="Genomic_DNA"/>
</dbReference>
<keyword evidence="3" id="KW-0732">Signal</keyword>
<dbReference type="Gene3D" id="3.80.10.10">
    <property type="entry name" value="Ribonuclease Inhibitor"/>
    <property type="match status" value="2"/>
</dbReference>
<accession>A0AAV5KBS4</accession>
<proteinExistence type="predicted"/>
<organism evidence="8 9">
    <name type="scientific">Rubroshorea leprosula</name>
    <dbReference type="NCBI Taxonomy" id="152421"/>
    <lineage>
        <taxon>Eukaryota</taxon>
        <taxon>Viridiplantae</taxon>
        <taxon>Streptophyta</taxon>
        <taxon>Embryophyta</taxon>
        <taxon>Tracheophyta</taxon>
        <taxon>Spermatophyta</taxon>
        <taxon>Magnoliopsida</taxon>
        <taxon>eudicotyledons</taxon>
        <taxon>Gunneridae</taxon>
        <taxon>Pentapetalae</taxon>
        <taxon>rosids</taxon>
        <taxon>malvids</taxon>
        <taxon>Malvales</taxon>
        <taxon>Dipterocarpaceae</taxon>
        <taxon>Rubroshorea</taxon>
    </lineage>
</organism>
<evidence type="ECO:0000256" key="4">
    <source>
        <dbReference type="ARBA" id="ARBA00022989"/>
    </source>
</evidence>
<evidence type="ECO:0000313" key="8">
    <source>
        <dbReference type="EMBL" id="GKV22044.1"/>
    </source>
</evidence>
<reference evidence="8 9" key="1">
    <citation type="journal article" date="2021" name="Commun. Biol.">
        <title>The genome of Shorea leprosula (Dipterocarpaceae) highlights the ecological relevance of drought in aseasonal tropical rainforests.</title>
        <authorList>
            <person name="Ng K.K.S."/>
            <person name="Kobayashi M.J."/>
            <person name="Fawcett J.A."/>
            <person name="Hatakeyama M."/>
            <person name="Paape T."/>
            <person name="Ng C.H."/>
            <person name="Ang C.C."/>
            <person name="Tnah L.H."/>
            <person name="Lee C.T."/>
            <person name="Nishiyama T."/>
            <person name="Sese J."/>
            <person name="O'Brien M.J."/>
            <person name="Copetti D."/>
            <person name="Mohd Noor M.I."/>
            <person name="Ong R.C."/>
            <person name="Putra M."/>
            <person name="Sireger I.Z."/>
            <person name="Indrioko S."/>
            <person name="Kosugi Y."/>
            <person name="Izuno A."/>
            <person name="Isagi Y."/>
            <person name="Lee S.L."/>
            <person name="Shimizu K.K."/>
        </authorList>
    </citation>
    <scope>NUCLEOTIDE SEQUENCE [LARGE SCALE GENOMIC DNA]</scope>
    <source>
        <strain evidence="8">214</strain>
    </source>
</reference>
<dbReference type="Pfam" id="PF00560">
    <property type="entry name" value="LRR_1"/>
    <property type="match status" value="4"/>
</dbReference>
<comment type="subcellular location">
    <subcellularLocation>
        <location evidence="1">Membrane</location>
        <topology evidence="1">Single-pass type I membrane protein</topology>
    </subcellularLocation>
</comment>
<comment type="caution">
    <text evidence="8">The sequence shown here is derived from an EMBL/GenBank/DDBJ whole genome shotgun (WGS) entry which is preliminary data.</text>
</comment>
<protein>
    <submittedName>
        <fullName evidence="8">Uncharacterized protein</fullName>
    </submittedName>
</protein>
<dbReference type="InterPro" id="IPR032675">
    <property type="entry name" value="LRR_dom_sf"/>
</dbReference>
<dbReference type="InterPro" id="IPR001611">
    <property type="entry name" value="Leu-rich_rpt"/>
</dbReference>
<dbReference type="Proteomes" id="UP001054252">
    <property type="component" value="Unassembled WGS sequence"/>
</dbReference>
<evidence type="ECO:0000256" key="5">
    <source>
        <dbReference type="ARBA" id="ARBA00023136"/>
    </source>
</evidence>
<evidence type="ECO:0000256" key="3">
    <source>
        <dbReference type="ARBA" id="ARBA00022729"/>
    </source>
</evidence>
<dbReference type="PANTHER" id="PTHR48061">
    <property type="entry name" value="LEUCINE-RICH REPEAT RECEPTOR PROTEIN KINASE EMS1-LIKE-RELATED"/>
    <property type="match status" value="1"/>
</dbReference>
<dbReference type="InterPro" id="IPR046956">
    <property type="entry name" value="RLP23-like"/>
</dbReference>
<keyword evidence="9" id="KW-1185">Reference proteome</keyword>
<keyword evidence="6" id="KW-0675">Receptor</keyword>
<evidence type="ECO:0000256" key="7">
    <source>
        <dbReference type="ARBA" id="ARBA00023180"/>
    </source>
</evidence>
<gene>
    <name evidence="8" type="ORF">SLEP1_g31948</name>
</gene>
<keyword evidence="7" id="KW-0325">Glycoprotein</keyword>
<evidence type="ECO:0000313" key="9">
    <source>
        <dbReference type="Proteomes" id="UP001054252"/>
    </source>
</evidence>
<keyword evidence="5" id="KW-0472">Membrane</keyword>
<dbReference type="Pfam" id="PF13855">
    <property type="entry name" value="LRR_8"/>
    <property type="match status" value="2"/>
</dbReference>
<name>A0AAV5KBS4_9ROSI</name>
<evidence type="ECO:0000256" key="2">
    <source>
        <dbReference type="ARBA" id="ARBA00022692"/>
    </source>
</evidence>
<dbReference type="PANTHER" id="PTHR48061:SF2">
    <property type="entry name" value="RECEPTOR LIKE PROTEIN 30-LIKE"/>
    <property type="match status" value="1"/>
</dbReference>
<dbReference type="SUPFAM" id="SSF52047">
    <property type="entry name" value="RNI-like"/>
    <property type="match status" value="1"/>
</dbReference>
<evidence type="ECO:0000256" key="1">
    <source>
        <dbReference type="ARBA" id="ARBA00004479"/>
    </source>
</evidence>
<evidence type="ECO:0000256" key="6">
    <source>
        <dbReference type="ARBA" id="ARBA00023170"/>
    </source>
</evidence>
<dbReference type="GO" id="GO:0016020">
    <property type="term" value="C:membrane"/>
    <property type="evidence" value="ECO:0007669"/>
    <property type="project" value="UniProtKB-SubCell"/>
</dbReference>